<feature type="compositionally biased region" description="Basic and acidic residues" evidence="1">
    <location>
        <begin position="183"/>
        <end position="194"/>
    </location>
</feature>
<feature type="region of interest" description="Disordered" evidence="1">
    <location>
        <begin position="1"/>
        <end position="258"/>
    </location>
</feature>
<keyword evidence="3" id="KW-1185">Reference proteome</keyword>
<evidence type="ECO:0000256" key="1">
    <source>
        <dbReference type="SAM" id="MobiDB-lite"/>
    </source>
</evidence>
<dbReference type="Proteomes" id="UP000294003">
    <property type="component" value="Unassembled WGS sequence"/>
</dbReference>
<accession>A0ABY0HBF7</accession>
<organism evidence="2 3">
    <name type="scientific">Monosporascus cannonballus</name>
    <dbReference type="NCBI Taxonomy" id="155416"/>
    <lineage>
        <taxon>Eukaryota</taxon>
        <taxon>Fungi</taxon>
        <taxon>Dikarya</taxon>
        <taxon>Ascomycota</taxon>
        <taxon>Pezizomycotina</taxon>
        <taxon>Sordariomycetes</taxon>
        <taxon>Xylariomycetidae</taxon>
        <taxon>Xylariales</taxon>
        <taxon>Xylariales incertae sedis</taxon>
        <taxon>Monosporascus</taxon>
    </lineage>
</organism>
<proteinExistence type="predicted"/>
<evidence type="ECO:0008006" key="4">
    <source>
        <dbReference type="Google" id="ProtNLM"/>
    </source>
</evidence>
<reference evidence="2 3" key="1">
    <citation type="submission" date="2018-06" db="EMBL/GenBank/DDBJ databases">
        <title>Complete Genomes of Monosporascus.</title>
        <authorList>
            <person name="Robinson A.J."/>
            <person name="Natvig D.O."/>
        </authorList>
    </citation>
    <scope>NUCLEOTIDE SEQUENCE [LARGE SCALE GENOMIC DNA]</scope>
    <source>
        <strain evidence="2 3">CBS 609.92</strain>
    </source>
</reference>
<evidence type="ECO:0000313" key="3">
    <source>
        <dbReference type="Proteomes" id="UP000294003"/>
    </source>
</evidence>
<feature type="compositionally biased region" description="Acidic residues" evidence="1">
    <location>
        <begin position="65"/>
        <end position="77"/>
    </location>
</feature>
<dbReference type="EMBL" id="QJNS01000070">
    <property type="protein sequence ID" value="RYO89605.1"/>
    <property type="molecule type" value="Genomic_DNA"/>
</dbReference>
<comment type="caution">
    <text evidence="2">The sequence shown here is derived from an EMBL/GenBank/DDBJ whole genome shotgun (WGS) entry which is preliminary data.</text>
</comment>
<feature type="compositionally biased region" description="Low complexity" evidence="1">
    <location>
        <begin position="19"/>
        <end position="57"/>
    </location>
</feature>
<evidence type="ECO:0000313" key="2">
    <source>
        <dbReference type="EMBL" id="RYO89605.1"/>
    </source>
</evidence>
<gene>
    <name evidence="2" type="ORF">DL762_003138</name>
</gene>
<sequence>MVRNRDIRGFFVAKSSAGSSQPEATTSSPAATTQDQQLPSSPRTPPRSAVSAAASRRLGPQDEVMGSDDEEDSDDSLESLSALIGGGPAAYRRPPNDGDMTSTPRAKRIASGSGELRGSPLTLQQRQQQHKFDLKALISHTRQSERTEESARRAEELIRGAEDSSSSDEGDGGRGSPSNDLKQVARELLDRDGNENDDEEGNPRGDKIARAIDRTQVQGARRRCYFFDPTAPPPPPQQQQQPFSGPASARAPPFPVDAARGPWRFLADPNTRDQAIINGLPHTVVASRGKELPEELFLWMLDSVCAERNPRLRAQHCGLLVACAGNTRRLVDGARLYGALERIGGPKYDPRPAKLKTSPEVEEPYGSGGRNNWAGLGAFLDLLRRMAPNLEPASAVDGVKLLLRMGLDPVLGNAVRGEHLAALEALVTALPATEEQWNAACADVCSYVLQSLDDAVLRMAALSSIPKSTARLADLRRRLAAAVLFSSSPGDFDVANLDLGAAAVQQRLSRPDFAIRPTTDFEELRALVWLLDAAVGDASCFLFAPPPPKDDPPDDDGNRAGQERRSRFDADVDALTFRLRALHDGIHDNGLLARKEAKAAIDAVSKRLTYAVRTRPPAKTSIFDPPARDDVDLPRQRDFMKNWAQRRRAETSSPAVV</sequence>
<feature type="compositionally biased region" description="Basic and acidic residues" evidence="1">
    <location>
        <begin position="142"/>
        <end position="162"/>
    </location>
</feature>
<feature type="region of interest" description="Disordered" evidence="1">
    <location>
        <begin position="542"/>
        <end position="565"/>
    </location>
</feature>
<name>A0ABY0HBF7_9PEZI</name>
<protein>
    <recommendedName>
        <fullName evidence="4">Formin GTPase-binding domain-containing protein</fullName>
    </recommendedName>
</protein>
<feature type="compositionally biased region" description="Basic and acidic residues" evidence="1">
    <location>
        <begin position="548"/>
        <end position="565"/>
    </location>
</feature>
<feature type="compositionally biased region" description="Basic and acidic residues" evidence="1">
    <location>
        <begin position="201"/>
        <end position="213"/>
    </location>
</feature>